<keyword evidence="1" id="KW-0472">Membrane</keyword>
<keyword evidence="1" id="KW-0812">Transmembrane</keyword>
<dbReference type="AlphaFoldDB" id="A0A1X7N9A7"/>
<keyword evidence="1" id="KW-1133">Transmembrane helix</keyword>
<dbReference type="OrthoDB" id="5122705at2"/>
<sequence length="93" mass="9881">MIAAALSSGVDAATLAFVRAASATPVPTSGPEFNEDTVTPGIFGFVTMLVIALAAVLLAVDMVRRVRRNTYRAQVAERLDAEEQERASDSAER</sequence>
<dbReference type="Proteomes" id="UP000193711">
    <property type="component" value="Unassembled WGS sequence"/>
</dbReference>
<dbReference type="EMBL" id="FXBM01000001">
    <property type="protein sequence ID" value="SMH34138.1"/>
    <property type="molecule type" value="Genomic_DNA"/>
</dbReference>
<evidence type="ECO:0000256" key="1">
    <source>
        <dbReference type="SAM" id="Phobius"/>
    </source>
</evidence>
<gene>
    <name evidence="2" type="ORF">SAMN06295885_0934</name>
</gene>
<protein>
    <submittedName>
        <fullName evidence="2">Uncharacterized protein</fullName>
    </submittedName>
</protein>
<keyword evidence="3" id="KW-1185">Reference proteome</keyword>
<name>A0A1X7N9A7_9MICO</name>
<feature type="transmembrane region" description="Helical" evidence="1">
    <location>
        <begin position="39"/>
        <end position="60"/>
    </location>
</feature>
<evidence type="ECO:0000313" key="2">
    <source>
        <dbReference type="EMBL" id="SMH34138.1"/>
    </source>
</evidence>
<reference evidence="3" key="1">
    <citation type="submission" date="2017-04" db="EMBL/GenBank/DDBJ databases">
        <authorList>
            <person name="Varghese N."/>
            <person name="Submissions S."/>
        </authorList>
    </citation>
    <scope>NUCLEOTIDE SEQUENCE [LARGE SCALE GENOMIC DNA]</scope>
    <source>
        <strain evidence="3">VKM Ac-2121</strain>
    </source>
</reference>
<organism evidence="2 3">
    <name type="scientific">Rathayibacter oskolensis</name>
    <dbReference type="NCBI Taxonomy" id="1891671"/>
    <lineage>
        <taxon>Bacteria</taxon>
        <taxon>Bacillati</taxon>
        <taxon>Actinomycetota</taxon>
        <taxon>Actinomycetes</taxon>
        <taxon>Micrococcales</taxon>
        <taxon>Microbacteriaceae</taxon>
        <taxon>Rathayibacter</taxon>
    </lineage>
</organism>
<dbReference type="STRING" id="1891671.SAMN06295885_0934"/>
<proteinExistence type="predicted"/>
<accession>A0A1X7N9A7</accession>
<evidence type="ECO:0000313" key="3">
    <source>
        <dbReference type="Proteomes" id="UP000193711"/>
    </source>
</evidence>
<dbReference type="RefSeq" id="WP_085475382.1">
    <property type="nucleotide sequence ID" value="NZ_FXBM01000001.1"/>
</dbReference>